<dbReference type="GO" id="GO:0006508">
    <property type="term" value="P:proteolysis"/>
    <property type="evidence" value="ECO:0007669"/>
    <property type="project" value="UniProtKB-KW"/>
</dbReference>
<evidence type="ECO:0000256" key="2">
    <source>
        <dbReference type="ARBA" id="ARBA00022801"/>
    </source>
</evidence>
<dbReference type="Pfam" id="PF01381">
    <property type="entry name" value="HTH_3"/>
    <property type="match status" value="1"/>
</dbReference>
<dbReference type="InterPro" id="IPR001387">
    <property type="entry name" value="Cro/C1-type_HTH"/>
</dbReference>
<keyword evidence="1" id="KW-0645">Protease</keyword>
<keyword evidence="2" id="KW-0378">Hydrolase</keyword>
<evidence type="ECO:0000256" key="4">
    <source>
        <dbReference type="ARBA" id="ARBA00023125"/>
    </source>
</evidence>
<dbReference type="EMBL" id="CP014692">
    <property type="protein sequence ID" value="AQS83879.1"/>
    <property type="molecule type" value="Genomic_DNA"/>
</dbReference>
<dbReference type="GO" id="GO:0016020">
    <property type="term" value="C:membrane"/>
    <property type="evidence" value="ECO:0007669"/>
    <property type="project" value="InterPro"/>
</dbReference>
<dbReference type="PANTHER" id="PTHR40661:SF3">
    <property type="entry name" value="FELS-1 PROPHAGE TRANSCRIPTIONAL REGULATOR"/>
    <property type="match status" value="1"/>
</dbReference>
<dbReference type="InterPro" id="IPR019756">
    <property type="entry name" value="Pept_S26A_signal_pept_1_Ser-AS"/>
</dbReference>
<proteinExistence type="predicted"/>
<dbReference type="eggNOG" id="COG2932">
    <property type="taxonomic scope" value="Bacteria"/>
</dbReference>
<dbReference type="RefSeq" id="WP_077811918.1">
    <property type="nucleotide sequence ID" value="NZ_CP014692.1"/>
</dbReference>
<dbReference type="OrthoDB" id="7219726at2"/>
<dbReference type="InterPro" id="IPR036286">
    <property type="entry name" value="LexA/Signal_pep-like_sf"/>
</dbReference>
<evidence type="ECO:0000313" key="7">
    <source>
        <dbReference type="EMBL" id="AQS83879.1"/>
    </source>
</evidence>
<dbReference type="InterPro" id="IPR010982">
    <property type="entry name" value="Lambda_DNA-bd_dom_sf"/>
</dbReference>
<keyword evidence="4" id="KW-0238">DNA-binding</keyword>
<dbReference type="PROSITE" id="PS50943">
    <property type="entry name" value="HTH_CROC1"/>
    <property type="match status" value="1"/>
</dbReference>
<dbReference type="InterPro" id="IPR015927">
    <property type="entry name" value="Peptidase_S24_S26A/B/C"/>
</dbReference>
<keyword evidence="3" id="KW-0805">Transcription regulation</keyword>
<dbReference type="Pfam" id="PF00717">
    <property type="entry name" value="Peptidase_S24"/>
    <property type="match status" value="1"/>
</dbReference>
<gene>
    <name evidence="7" type="ORF">A0U92_02830</name>
</gene>
<keyword evidence="8" id="KW-1185">Reference proteome</keyword>
<name>A0A1U9KDS1_ACEAC</name>
<sequence>MIKEFQERNPNLEPDFVVERLKEAVERGGGYSRIVASSGISSSALSNYLNGREMKIGTANRLASACGVSLQWLLFGGNVVEKQPVPAQSSGDQISIPLFEGEVSAGPGALAPNVENFATIEIGRMSLPSQVLSRLSNLVAVTVRGDSMYPTLSDGDIVFVDTGDHAVITGSVYVMRRDTDLLIKRLSWNMSGDLVVSSDNSQYRDEQISADRARQLFEQGASPIVVVGRVVWRMGTIGAR</sequence>
<reference evidence="7 8" key="1">
    <citation type="submission" date="2016-03" db="EMBL/GenBank/DDBJ databases">
        <title>Acetic acid bacteria sequencing.</title>
        <authorList>
            <person name="Brandt J."/>
            <person name="Jakob F."/>
            <person name="Vogel R.F."/>
        </authorList>
    </citation>
    <scope>NUCLEOTIDE SEQUENCE [LARGE SCALE GENOMIC DNA]</scope>
    <source>
        <strain evidence="7 8">TMW2.1153</strain>
    </source>
</reference>
<dbReference type="GO" id="GO:0003677">
    <property type="term" value="F:DNA binding"/>
    <property type="evidence" value="ECO:0007669"/>
    <property type="project" value="UniProtKB-KW"/>
</dbReference>
<dbReference type="Gene3D" id="1.10.260.40">
    <property type="entry name" value="lambda repressor-like DNA-binding domains"/>
    <property type="match status" value="1"/>
</dbReference>
<evidence type="ECO:0000256" key="1">
    <source>
        <dbReference type="ARBA" id="ARBA00022670"/>
    </source>
</evidence>
<feature type="domain" description="HTH cro/C1-type" evidence="6">
    <location>
        <begin position="38"/>
        <end position="73"/>
    </location>
</feature>
<evidence type="ECO:0000259" key="6">
    <source>
        <dbReference type="PROSITE" id="PS50943"/>
    </source>
</evidence>
<dbReference type="SUPFAM" id="SSF47413">
    <property type="entry name" value="lambda repressor-like DNA-binding domains"/>
    <property type="match status" value="1"/>
</dbReference>
<dbReference type="SUPFAM" id="SSF51306">
    <property type="entry name" value="LexA/Signal peptidase"/>
    <property type="match status" value="1"/>
</dbReference>
<dbReference type="CDD" id="cd06529">
    <property type="entry name" value="S24_LexA-like"/>
    <property type="match status" value="1"/>
</dbReference>
<evidence type="ECO:0000313" key="8">
    <source>
        <dbReference type="Proteomes" id="UP000188937"/>
    </source>
</evidence>
<dbReference type="InterPro" id="IPR039418">
    <property type="entry name" value="LexA-like"/>
</dbReference>
<dbReference type="PROSITE" id="PS00501">
    <property type="entry name" value="SPASE_I_1"/>
    <property type="match status" value="1"/>
</dbReference>
<keyword evidence="5" id="KW-0804">Transcription</keyword>
<dbReference type="PANTHER" id="PTHR40661">
    <property type="match status" value="1"/>
</dbReference>
<accession>A0A1U9KDS1</accession>
<organism evidence="7 8">
    <name type="scientific">Acetobacter aceti</name>
    <dbReference type="NCBI Taxonomy" id="435"/>
    <lineage>
        <taxon>Bacteria</taxon>
        <taxon>Pseudomonadati</taxon>
        <taxon>Pseudomonadota</taxon>
        <taxon>Alphaproteobacteria</taxon>
        <taxon>Acetobacterales</taxon>
        <taxon>Acetobacteraceae</taxon>
        <taxon>Acetobacter</taxon>
        <taxon>Acetobacter subgen. Acetobacter</taxon>
    </lineage>
</organism>
<evidence type="ECO:0000256" key="3">
    <source>
        <dbReference type="ARBA" id="ARBA00023015"/>
    </source>
</evidence>
<dbReference type="Gene3D" id="2.10.109.10">
    <property type="entry name" value="Umud Fragment, subunit A"/>
    <property type="match status" value="1"/>
</dbReference>
<dbReference type="KEGG" id="aace:A0U92_02830"/>
<evidence type="ECO:0000256" key="5">
    <source>
        <dbReference type="ARBA" id="ARBA00023163"/>
    </source>
</evidence>
<protein>
    <submittedName>
        <fullName evidence="7">Phage repressor protein</fullName>
    </submittedName>
</protein>
<dbReference type="Proteomes" id="UP000188937">
    <property type="component" value="Chromosome"/>
</dbReference>
<dbReference type="STRING" id="435.A0U92_02830"/>
<dbReference type="AlphaFoldDB" id="A0A1U9KDS1"/>
<dbReference type="GO" id="GO:0004252">
    <property type="term" value="F:serine-type endopeptidase activity"/>
    <property type="evidence" value="ECO:0007669"/>
    <property type="project" value="InterPro"/>
</dbReference>